<comment type="caution">
    <text evidence="1">The sequence shown here is derived from an EMBL/GenBank/DDBJ whole genome shotgun (WGS) entry which is preliminary data.</text>
</comment>
<dbReference type="EMBL" id="MGGW01000005">
    <property type="protein sequence ID" value="OGM55135.1"/>
    <property type="molecule type" value="Genomic_DNA"/>
</dbReference>
<gene>
    <name evidence="1" type="ORF">A3E44_04415</name>
</gene>
<proteinExistence type="predicted"/>
<organism evidence="1 2">
    <name type="scientific">Candidatus Woesebacteria bacterium RIFCSPHIGHO2_12_FULL_41_24</name>
    <dbReference type="NCBI Taxonomy" id="1802510"/>
    <lineage>
        <taxon>Bacteria</taxon>
        <taxon>Candidatus Woeseibacteriota</taxon>
    </lineage>
</organism>
<sequence length="334" mass="37548">MIKRYKKILLVLLLASTFIVTIVLLTRKTQPVPVTPTVIPKIELPDLIKDTPKIETQIEEVTLNLPQTAALLGISTPPLITKDEAVKIASTFDLETNLLEVSDTRVGQTFFGSTEKHFLTIYAQENHIRYSLQSDVYRINKQLSNNALIETGKQFLLNHSLLDSGKIEFSSFVYWKKEDPQGEHMAQTEKAEAELIQVNYTYKIGGFDILTYNPLSSIVNVVILPDGEVFRVDIYRLGGTSKSDTRYKIKKYDEIISSLNEAKVVSIDNGNQGLVEIKLGDLKNVKISNVKLAYLIDNVKSKYLYPILLLNGEVSLYGKTTNISFYLPAISSQP</sequence>
<name>A0A1F8AV79_9BACT</name>
<dbReference type="AlphaFoldDB" id="A0A1F8AV79"/>
<evidence type="ECO:0000313" key="2">
    <source>
        <dbReference type="Proteomes" id="UP000178603"/>
    </source>
</evidence>
<dbReference type="Proteomes" id="UP000178603">
    <property type="component" value="Unassembled WGS sequence"/>
</dbReference>
<protein>
    <submittedName>
        <fullName evidence="1">Uncharacterized protein</fullName>
    </submittedName>
</protein>
<evidence type="ECO:0000313" key="1">
    <source>
        <dbReference type="EMBL" id="OGM55135.1"/>
    </source>
</evidence>
<accession>A0A1F8AV79</accession>
<reference evidence="1 2" key="1">
    <citation type="journal article" date="2016" name="Nat. Commun.">
        <title>Thousands of microbial genomes shed light on interconnected biogeochemical processes in an aquifer system.</title>
        <authorList>
            <person name="Anantharaman K."/>
            <person name="Brown C.T."/>
            <person name="Hug L.A."/>
            <person name="Sharon I."/>
            <person name="Castelle C.J."/>
            <person name="Probst A.J."/>
            <person name="Thomas B.C."/>
            <person name="Singh A."/>
            <person name="Wilkins M.J."/>
            <person name="Karaoz U."/>
            <person name="Brodie E.L."/>
            <person name="Williams K.H."/>
            <person name="Hubbard S.S."/>
            <person name="Banfield J.F."/>
        </authorList>
    </citation>
    <scope>NUCLEOTIDE SEQUENCE [LARGE SCALE GENOMIC DNA]</scope>
</reference>